<keyword evidence="5" id="KW-1185">Reference proteome</keyword>
<dbReference type="Proteomes" id="UP000250140">
    <property type="component" value="Unassembled WGS sequence"/>
</dbReference>
<accession>A0A8E2JWC2</accession>
<gene>
    <name evidence="4" type="ORF">AOQ84DRAFT_334941</name>
</gene>
<proteinExistence type="predicted"/>
<dbReference type="OrthoDB" id="3647246at2759"/>
<feature type="region of interest" description="Disordered" evidence="1">
    <location>
        <begin position="569"/>
        <end position="614"/>
    </location>
</feature>
<protein>
    <submittedName>
        <fullName evidence="4">Uncharacterized protein</fullName>
    </submittedName>
</protein>
<evidence type="ECO:0000259" key="3">
    <source>
        <dbReference type="Pfam" id="PF23395"/>
    </source>
</evidence>
<feature type="domain" description="DUF7102" evidence="2">
    <location>
        <begin position="703"/>
        <end position="855"/>
    </location>
</feature>
<dbReference type="EMBL" id="KV748940">
    <property type="protein sequence ID" value="OCL12029.1"/>
    <property type="molecule type" value="Genomic_DNA"/>
</dbReference>
<dbReference type="InterPro" id="IPR055528">
    <property type="entry name" value="DUF7102"/>
</dbReference>
<evidence type="ECO:0000313" key="4">
    <source>
        <dbReference type="EMBL" id="OCL12029.1"/>
    </source>
</evidence>
<name>A0A8E2JWC2_9PEZI</name>
<dbReference type="InterPro" id="IPR057559">
    <property type="entry name" value="SAM_6"/>
</dbReference>
<dbReference type="Pfam" id="PF23395">
    <property type="entry name" value="SAM_6"/>
    <property type="match status" value="1"/>
</dbReference>
<organism evidence="4 5">
    <name type="scientific">Glonium stellatum</name>
    <dbReference type="NCBI Taxonomy" id="574774"/>
    <lineage>
        <taxon>Eukaryota</taxon>
        <taxon>Fungi</taxon>
        <taxon>Dikarya</taxon>
        <taxon>Ascomycota</taxon>
        <taxon>Pezizomycotina</taxon>
        <taxon>Dothideomycetes</taxon>
        <taxon>Pleosporomycetidae</taxon>
        <taxon>Gloniales</taxon>
        <taxon>Gloniaceae</taxon>
        <taxon>Glonium</taxon>
    </lineage>
</organism>
<reference evidence="4 5" key="1">
    <citation type="journal article" date="2016" name="Nat. Commun.">
        <title>Ectomycorrhizal ecology is imprinted in the genome of the dominant symbiotic fungus Cenococcum geophilum.</title>
        <authorList>
            <consortium name="DOE Joint Genome Institute"/>
            <person name="Peter M."/>
            <person name="Kohler A."/>
            <person name="Ohm R.A."/>
            <person name="Kuo A."/>
            <person name="Krutzmann J."/>
            <person name="Morin E."/>
            <person name="Arend M."/>
            <person name="Barry K.W."/>
            <person name="Binder M."/>
            <person name="Choi C."/>
            <person name="Clum A."/>
            <person name="Copeland A."/>
            <person name="Grisel N."/>
            <person name="Haridas S."/>
            <person name="Kipfer T."/>
            <person name="LaButti K."/>
            <person name="Lindquist E."/>
            <person name="Lipzen A."/>
            <person name="Maire R."/>
            <person name="Meier B."/>
            <person name="Mihaltcheva S."/>
            <person name="Molinier V."/>
            <person name="Murat C."/>
            <person name="Poggeler S."/>
            <person name="Quandt C.A."/>
            <person name="Sperisen C."/>
            <person name="Tritt A."/>
            <person name="Tisserant E."/>
            <person name="Crous P.W."/>
            <person name="Henrissat B."/>
            <person name="Nehls U."/>
            <person name="Egli S."/>
            <person name="Spatafora J.W."/>
            <person name="Grigoriev I.V."/>
            <person name="Martin F.M."/>
        </authorList>
    </citation>
    <scope>NUCLEOTIDE SEQUENCE [LARGE SCALE GENOMIC DNA]</scope>
    <source>
        <strain evidence="4 5">CBS 207.34</strain>
    </source>
</reference>
<evidence type="ECO:0000256" key="1">
    <source>
        <dbReference type="SAM" id="MobiDB-lite"/>
    </source>
</evidence>
<feature type="domain" description="SAM-like" evidence="3">
    <location>
        <begin position="871"/>
        <end position="953"/>
    </location>
</feature>
<sequence length="967" mass="108108">MESRHDFSNEDILPELVSTADHEDTAIHQNEPTILEYARFYGLCKDYRLYDLLIDRPKAPSDQDLQSDLDDPVDSAQAYLTSDFTTKERISISKDSAIFLKSICTIPDLITEEMFRSGSRRLMVRLKQEVPILRSDNEYDLRNFGNITVPDLRTLRIPLDIAGDRRCEGLEWPTKLLALPVEYDKQSKTEKMETSREALLFLQNALKDSFTIEDYEAIKANALGYKRVALEPLTPPLLPLTPPLTPFAPSSPSGHLELLSELTDSTAAEARELDDRLSRFDAITPHTHHARPDSSDPMLFGDVDIGLIFSPLRGIEEPPLSPPRKRKAADLKVEGPLTPPMNFQSPEKKAKTVSFPEMLHEYIRELPPTFESEEDPSSSLTSFDTFFGEHVTPVAEQVKDQLENEKLQEFDTTRRVDVPHMDFSLPQAPWTEFTRKTHRRDLEGGIDLDFQMKFLVRIKREALRGLSAWHGVARLERELQWNPFPAQLASVAVDEQIQDDEYLNAILDDLQISEIIDSSSLTWKPEGLRILGDIDESEDELEIAEFNEEQDLNSLLKKRRMEIEEGCDNNIPYENRTEPAPPSDKAGPCESVDGQAQHSDKHAVSTNAPETHPNLDNGLMFGSLFSTSNALSKFMELQGKVIKKPKSTESSKQASFPFNSKAILPIQPKGPIKSDARQGKGQTTIREAVPLPPLPKNLPPCPFIVSATLLTQRRLTQGIHKTYPKAELIERDFSLPHSPAGEADLILSPSTGLILTNVQKIKQSALPGQPERSPIKERITALVERYERLIVFVSEGLTIGSAQECPQNALDNRDSEAFASLVGFSMTLGGEVSVIYLPGGEEALVRWIVCAMGRWGIVSSGLNDFGGLKLLQDETLWELFLRRAGLNAFAAQAVLSVLKSPPPTNVNVNCSSSPQMPKAFGLPALILMSASERVQRFEILLGGRRILDKVNALLDQRWPSAVNGFTI</sequence>
<evidence type="ECO:0000259" key="2">
    <source>
        <dbReference type="Pfam" id="PF23394"/>
    </source>
</evidence>
<dbReference type="AlphaFoldDB" id="A0A8E2JWC2"/>
<dbReference type="Pfam" id="PF23394">
    <property type="entry name" value="DUF7102"/>
    <property type="match status" value="1"/>
</dbReference>
<evidence type="ECO:0000313" key="5">
    <source>
        <dbReference type="Proteomes" id="UP000250140"/>
    </source>
</evidence>